<sequence length="83" mass="9495">MHRRGCDVSLRTPGSSPAWRRSFFPVKMSIDWTSACPAYVPFFCLRFLCATHSKSVSQFRVLCYKCVSISKPGENPEMFTKKP</sequence>
<dbReference type="EMBL" id="GFPF01003581">
    <property type="protein sequence ID" value="MAA14727.1"/>
    <property type="molecule type" value="Transcribed_RNA"/>
</dbReference>
<accession>A0A224YAN2</accession>
<dbReference type="AlphaFoldDB" id="A0A224YAN2"/>
<evidence type="ECO:0000313" key="1">
    <source>
        <dbReference type="EMBL" id="MAA14727.1"/>
    </source>
</evidence>
<name>A0A224YAN2_9ACAR</name>
<proteinExistence type="predicted"/>
<protein>
    <submittedName>
        <fullName evidence="1">Uncharacterized protein</fullName>
    </submittedName>
</protein>
<reference evidence="1" key="1">
    <citation type="journal article" date="2017" name="Parasit. Vectors">
        <title>Sialotranscriptomics of Rhipicephalus zambeziensis reveals intricate expression profiles of secretory proteins and suggests tight temporal transcriptional regulation during blood-feeding.</title>
        <authorList>
            <person name="de Castro M.H."/>
            <person name="de Klerk D."/>
            <person name="Pienaar R."/>
            <person name="Rees D.J.G."/>
            <person name="Mans B.J."/>
        </authorList>
    </citation>
    <scope>NUCLEOTIDE SEQUENCE</scope>
    <source>
        <tissue evidence="1">Salivary glands</tissue>
    </source>
</reference>
<organism evidence="1">
    <name type="scientific">Rhipicephalus zambeziensis</name>
    <dbReference type="NCBI Taxonomy" id="60191"/>
    <lineage>
        <taxon>Eukaryota</taxon>
        <taxon>Metazoa</taxon>
        <taxon>Ecdysozoa</taxon>
        <taxon>Arthropoda</taxon>
        <taxon>Chelicerata</taxon>
        <taxon>Arachnida</taxon>
        <taxon>Acari</taxon>
        <taxon>Parasitiformes</taxon>
        <taxon>Ixodida</taxon>
        <taxon>Ixodoidea</taxon>
        <taxon>Ixodidae</taxon>
        <taxon>Rhipicephalinae</taxon>
        <taxon>Rhipicephalus</taxon>
        <taxon>Rhipicephalus</taxon>
    </lineage>
</organism>